<dbReference type="EC" id="6.3.3.2" evidence="5 6"/>
<evidence type="ECO:0000256" key="4">
    <source>
        <dbReference type="ARBA" id="ARBA00036539"/>
    </source>
</evidence>
<dbReference type="Pfam" id="PF01812">
    <property type="entry name" value="5-FTHF_cyc-lig"/>
    <property type="match status" value="1"/>
</dbReference>
<sequence>MSAEDMQGESSAIAEHILNSSYFQSSKRLGIYLHCAALREVDTSLLVDAALIRGDAKCYVPLVLDQASNMRLLHLESREGLTAGPPYHILEPSQSYPDGSPREDVLEMSEPLDLLLMPGLAFDWRGHRCGRGGGYYDKFLSLCHERAARSHKKSPLLVALAFRAQMVEEVPIAENDRGVDVIVTPEGPTAVSAAGAAALQS</sequence>
<comment type="catalytic activity">
    <reaction evidence="4 6">
        <text>(6S)-5-formyl-5,6,7,8-tetrahydrofolate + ATP = (6R)-5,10-methenyltetrahydrofolate + ADP + phosphate</text>
        <dbReference type="Rhea" id="RHEA:10488"/>
        <dbReference type="ChEBI" id="CHEBI:30616"/>
        <dbReference type="ChEBI" id="CHEBI:43474"/>
        <dbReference type="ChEBI" id="CHEBI:57455"/>
        <dbReference type="ChEBI" id="CHEBI:57457"/>
        <dbReference type="ChEBI" id="CHEBI:456216"/>
        <dbReference type="EC" id="6.3.3.2"/>
    </reaction>
</comment>
<evidence type="ECO:0000256" key="2">
    <source>
        <dbReference type="ARBA" id="ARBA00022741"/>
    </source>
</evidence>
<name>A0ABP1G9H8_9CHLO</name>
<keyword evidence="8" id="KW-1185">Reference proteome</keyword>
<dbReference type="Proteomes" id="UP001497392">
    <property type="component" value="Unassembled WGS sequence"/>
</dbReference>
<dbReference type="SUPFAM" id="SSF100950">
    <property type="entry name" value="NagB/RpiA/CoA transferase-like"/>
    <property type="match status" value="1"/>
</dbReference>
<comment type="cofactor">
    <cofactor evidence="6">
        <name>Mg(2+)</name>
        <dbReference type="ChEBI" id="CHEBI:18420"/>
    </cofactor>
</comment>
<evidence type="ECO:0000256" key="5">
    <source>
        <dbReference type="ARBA" id="ARBA00038966"/>
    </source>
</evidence>
<dbReference type="PANTHER" id="PTHR23407">
    <property type="entry name" value="ATPASE INHIBITOR/5-FORMYLTETRAHYDROFOLATE CYCLO-LIGASE"/>
    <property type="match status" value="1"/>
</dbReference>
<keyword evidence="6" id="KW-0479">Metal-binding</keyword>
<dbReference type="Gene3D" id="3.40.50.10420">
    <property type="entry name" value="NagB/RpiA/CoA transferase-like"/>
    <property type="match status" value="1"/>
</dbReference>
<evidence type="ECO:0000256" key="6">
    <source>
        <dbReference type="RuleBase" id="RU361279"/>
    </source>
</evidence>
<dbReference type="InterPro" id="IPR024185">
    <property type="entry name" value="FTHF_cligase-like_sf"/>
</dbReference>
<keyword evidence="6" id="KW-0460">Magnesium</keyword>
<evidence type="ECO:0000256" key="3">
    <source>
        <dbReference type="ARBA" id="ARBA00022840"/>
    </source>
</evidence>
<evidence type="ECO:0000313" key="8">
    <source>
        <dbReference type="Proteomes" id="UP001497392"/>
    </source>
</evidence>
<comment type="similarity">
    <text evidence="1 6">Belongs to the 5-formyltetrahydrofolate cyclo-ligase family.</text>
</comment>
<dbReference type="PIRSF" id="PIRSF006806">
    <property type="entry name" value="FTHF_cligase"/>
    <property type="match status" value="1"/>
</dbReference>
<comment type="caution">
    <text evidence="7">The sequence shown here is derived from an EMBL/GenBank/DDBJ whole genome shotgun (WGS) entry which is preliminary data.</text>
</comment>
<evidence type="ECO:0000256" key="1">
    <source>
        <dbReference type="ARBA" id="ARBA00010638"/>
    </source>
</evidence>
<dbReference type="NCBIfam" id="TIGR02727">
    <property type="entry name" value="MTHFS_bact"/>
    <property type="match status" value="1"/>
</dbReference>
<keyword evidence="2 6" id="KW-0547">Nucleotide-binding</keyword>
<dbReference type="PANTHER" id="PTHR23407:SF1">
    <property type="entry name" value="5-FORMYLTETRAHYDROFOLATE CYCLO-LIGASE"/>
    <property type="match status" value="1"/>
</dbReference>
<accession>A0ABP1G9H8</accession>
<dbReference type="EMBL" id="CAXHTA020000018">
    <property type="protein sequence ID" value="CAL5228472.1"/>
    <property type="molecule type" value="Genomic_DNA"/>
</dbReference>
<gene>
    <name evidence="7" type="primary">g11613</name>
    <name evidence="7" type="ORF">VP750_LOCUS10378</name>
</gene>
<dbReference type="InterPro" id="IPR002698">
    <property type="entry name" value="FTHF_cligase"/>
</dbReference>
<dbReference type="InterPro" id="IPR037171">
    <property type="entry name" value="NagB/RpiA_transferase-like"/>
</dbReference>
<evidence type="ECO:0000313" key="7">
    <source>
        <dbReference type="EMBL" id="CAL5228472.1"/>
    </source>
</evidence>
<protein>
    <recommendedName>
        <fullName evidence="5 6">5-formyltetrahydrofolate cyclo-ligase</fullName>
        <ecNumber evidence="5 6">6.3.3.2</ecNumber>
    </recommendedName>
</protein>
<reference evidence="7 8" key="1">
    <citation type="submission" date="2024-06" db="EMBL/GenBank/DDBJ databases">
        <authorList>
            <person name="Kraege A."/>
            <person name="Thomma B."/>
        </authorList>
    </citation>
    <scope>NUCLEOTIDE SEQUENCE [LARGE SCALE GENOMIC DNA]</scope>
</reference>
<organism evidence="7 8">
    <name type="scientific">Coccomyxa viridis</name>
    <dbReference type="NCBI Taxonomy" id="1274662"/>
    <lineage>
        <taxon>Eukaryota</taxon>
        <taxon>Viridiplantae</taxon>
        <taxon>Chlorophyta</taxon>
        <taxon>core chlorophytes</taxon>
        <taxon>Trebouxiophyceae</taxon>
        <taxon>Trebouxiophyceae incertae sedis</taxon>
        <taxon>Coccomyxaceae</taxon>
        <taxon>Coccomyxa</taxon>
    </lineage>
</organism>
<proteinExistence type="inferred from homology"/>
<keyword evidence="3 6" id="KW-0067">ATP-binding</keyword>